<dbReference type="SUPFAM" id="SSF82153">
    <property type="entry name" value="FAS1 domain"/>
    <property type="match status" value="1"/>
</dbReference>
<dbReference type="InterPro" id="IPR036378">
    <property type="entry name" value="FAS1_dom_sf"/>
</dbReference>
<dbReference type="RefSeq" id="WP_182958463.1">
    <property type="nucleotide sequence ID" value="NZ_WNXC01000004.1"/>
</dbReference>
<protein>
    <recommendedName>
        <fullName evidence="3">FAS1 domain-containing protein</fullName>
    </recommendedName>
</protein>
<keyword evidence="2" id="KW-1185">Reference proteome</keyword>
<reference evidence="1 2" key="1">
    <citation type="submission" date="2019-11" db="EMBL/GenBank/DDBJ databases">
        <title>Description of Pedobacter sp. LMG 31462T.</title>
        <authorList>
            <person name="Carlier A."/>
            <person name="Qi S."/>
            <person name="Vandamme P."/>
        </authorList>
    </citation>
    <scope>NUCLEOTIDE SEQUENCE [LARGE SCALE GENOMIC DNA]</scope>
    <source>
        <strain evidence="1 2">LMG 31462</strain>
    </source>
</reference>
<dbReference type="EMBL" id="WNXC01000004">
    <property type="protein sequence ID" value="MBB2150034.1"/>
    <property type="molecule type" value="Genomic_DNA"/>
</dbReference>
<evidence type="ECO:0008006" key="3">
    <source>
        <dbReference type="Google" id="ProtNLM"/>
    </source>
</evidence>
<accession>A0ABR6EXQ2</accession>
<name>A0ABR6EXQ2_9SPHI</name>
<organism evidence="1 2">
    <name type="scientific">Pedobacter gandavensis</name>
    <dbReference type="NCBI Taxonomy" id="2679963"/>
    <lineage>
        <taxon>Bacteria</taxon>
        <taxon>Pseudomonadati</taxon>
        <taxon>Bacteroidota</taxon>
        <taxon>Sphingobacteriia</taxon>
        <taxon>Sphingobacteriales</taxon>
        <taxon>Sphingobacteriaceae</taxon>
        <taxon>Pedobacter</taxon>
    </lineage>
</organism>
<dbReference type="PROSITE" id="PS51257">
    <property type="entry name" value="PROKAR_LIPOPROTEIN"/>
    <property type="match status" value="1"/>
</dbReference>
<proteinExistence type="predicted"/>
<dbReference type="Gene3D" id="2.30.180.10">
    <property type="entry name" value="FAS1 domain"/>
    <property type="match status" value="1"/>
</dbReference>
<evidence type="ECO:0000313" key="2">
    <source>
        <dbReference type="Proteomes" id="UP000636110"/>
    </source>
</evidence>
<dbReference type="Proteomes" id="UP000636110">
    <property type="component" value="Unassembled WGS sequence"/>
</dbReference>
<sequence>MMFKLIKKIIPVLLISIGLFSACKKDKYFFDTGVHTPNYNGTILEYLKAKPAYFDTLVRVIKVAGMEDVFQKENITFFAPPSSSIYKSVRRLNNYLRLQGRDTVSKLEQIRPEVWKETLSMYVFQGSYRLKDYPQLDTLALVAYPGQGYFSYGKRTMNIGVLYNDAGGVKYAGYRQLYLSFIPDFSKPLERLVNIPVASSDVAPTNGVVHVLRFQKHNFGFDTDRFITNVVTSGILPAN</sequence>
<comment type="caution">
    <text evidence="1">The sequence shown here is derived from an EMBL/GenBank/DDBJ whole genome shotgun (WGS) entry which is preliminary data.</text>
</comment>
<gene>
    <name evidence="1" type="ORF">GM920_14115</name>
</gene>
<evidence type="ECO:0000313" key="1">
    <source>
        <dbReference type="EMBL" id="MBB2150034.1"/>
    </source>
</evidence>